<reference evidence="4 5" key="1">
    <citation type="submission" date="2020-01" db="EMBL/GenBank/DDBJ databases">
        <title>Insect and environment-associated Actinomycetes.</title>
        <authorList>
            <person name="Currrie C."/>
            <person name="Chevrette M."/>
            <person name="Carlson C."/>
            <person name="Stubbendieck R."/>
            <person name="Wendt-Pienkowski E."/>
        </authorList>
    </citation>
    <scope>NUCLEOTIDE SEQUENCE [LARGE SCALE GENOMIC DNA]</scope>
    <source>
        <strain evidence="4 5">SID10258</strain>
    </source>
</reference>
<keyword evidence="1" id="KW-0285">Flavoprotein</keyword>
<dbReference type="PANTHER" id="PTHR43004:SF3">
    <property type="entry name" value="P-HYDROXYBENZOATE HYDROXYLASE"/>
    <property type="match status" value="1"/>
</dbReference>
<dbReference type="PANTHER" id="PTHR43004">
    <property type="entry name" value="TRK SYSTEM POTASSIUM UPTAKE PROTEIN"/>
    <property type="match status" value="1"/>
</dbReference>
<dbReference type="InterPro" id="IPR002938">
    <property type="entry name" value="FAD-bd"/>
</dbReference>
<keyword evidence="2" id="KW-0274">FAD</keyword>
<proteinExistence type="predicted"/>
<dbReference type="GO" id="GO:0016709">
    <property type="term" value="F:oxidoreductase activity, acting on paired donors, with incorporation or reduction of molecular oxygen, NAD(P)H as one donor, and incorporation of one atom of oxygen"/>
    <property type="evidence" value="ECO:0007669"/>
    <property type="project" value="UniProtKB-ARBA"/>
</dbReference>
<name>A0A6L9QRU1_9ACTN</name>
<keyword evidence="4" id="KW-0503">Monooxygenase</keyword>
<dbReference type="Proteomes" id="UP000475532">
    <property type="component" value="Unassembled WGS sequence"/>
</dbReference>
<evidence type="ECO:0000259" key="3">
    <source>
        <dbReference type="Pfam" id="PF01494"/>
    </source>
</evidence>
<dbReference type="NCBIfam" id="NF006091">
    <property type="entry name" value="PRK08243.1"/>
    <property type="match status" value="1"/>
</dbReference>
<gene>
    <name evidence="4" type="ORF">G3I70_37580</name>
</gene>
<dbReference type="GO" id="GO:0071949">
    <property type="term" value="F:FAD binding"/>
    <property type="evidence" value="ECO:0007669"/>
    <property type="project" value="InterPro"/>
</dbReference>
<evidence type="ECO:0000256" key="2">
    <source>
        <dbReference type="ARBA" id="ARBA00022827"/>
    </source>
</evidence>
<sequence>MRTQVAIIGGGPAGLLLSHLLHLQGIDSVVLESRDRDYVEHRQRAGMLEQGTTDVLRETGVGERLDREGLVHHGLELRFGGAGHRVPLTDLTGRTVTVYAQTEIVKDLVARRLADGGDVRFETEVVGLDASAPSVTFRSGGETRTLDCDYIAGCDGFHGVSRPAVPGVRTFERDYPFAWLGILADVAPSTEELIYANHDRGFALHSLRSPQVSRLYLQVSPDEDIAEWSDARIWDELATRFATDDGWKLHEGPITGKSITPMRSFVAEPLRHDRLFLAGDAGHIVPPTGAKGLNLAVSDVIVLARALTERYASGSETLLDGYSDACLRRVWRAEHFSYWMTTLLHVDPAASDFERRLQRSHLDYVASSEAAKTSLAENYAGLPIL</sequence>
<comment type="caution">
    <text evidence="4">The sequence shown here is derived from an EMBL/GenBank/DDBJ whole genome shotgun (WGS) entry which is preliminary data.</text>
</comment>
<dbReference type="AlphaFoldDB" id="A0A6L9QRU1"/>
<protein>
    <submittedName>
        <fullName evidence="4">4-hydroxybenzoate 3-monooxygenase</fullName>
    </submittedName>
</protein>
<dbReference type="InterPro" id="IPR036188">
    <property type="entry name" value="FAD/NAD-bd_sf"/>
</dbReference>
<accession>A0A6L9QRU1</accession>
<evidence type="ECO:0000313" key="5">
    <source>
        <dbReference type="Proteomes" id="UP000475532"/>
    </source>
</evidence>
<dbReference type="EMBL" id="JAAGLI010001005">
    <property type="protein sequence ID" value="NEA28171.1"/>
    <property type="molecule type" value="Genomic_DNA"/>
</dbReference>
<dbReference type="RefSeq" id="WP_163062680.1">
    <property type="nucleotide sequence ID" value="NZ_JAAGLI010001005.1"/>
</dbReference>
<evidence type="ECO:0000313" key="4">
    <source>
        <dbReference type="EMBL" id="NEA28171.1"/>
    </source>
</evidence>
<dbReference type="PRINTS" id="PR00420">
    <property type="entry name" value="RNGMNOXGNASE"/>
</dbReference>
<dbReference type="InterPro" id="IPR050641">
    <property type="entry name" value="RIFMO-like"/>
</dbReference>
<dbReference type="SUPFAM" id="SSF54373">
    <property type="entry name" value="FAD-linked reductases, C-terminal domain"/>
    <property type="match status" value="1"/>
</dbReference>
<organism evidence="4 5">
    <name type="scientific">Actinomadura bangladeshensis</name>
    <dbReference type="NCBI Taxonomy" id="453573"/>
    <lineage>
        <taxon>Bacteria</taxon>
        <taxon>Bacillati</taxon>
        <taxon>Actinomycetota</taxon>
        <taxon>Actinomycetes</taxon>
        <taxon>Streptosporangiales</taxon>
        <taxon>Thermomonosporaceae</taxon>
        <taxon>Actinomadura</taxon>
    </lineage>
</organism>
<dbReference type="Gene3D" id="3.30.9.10">
    <property type="entry name" value="D-Amino Acid Oxidase, subunit A, domain 2"/>
    <property type="match status" value="1"/>
</dbReference>
<dbReference type="Pfam" id="PF01494">
    <property type="entry name" value="FAD_binding_3"/>
    <property type="match status" value="1"/>
</dbReference>
<dbReference type="Gene3D" id="3.50.50.60">
    <property type="entry name" value="FAD/NAD(P)-binding domain"/>
    <property type="match status" value="1"/>
</dbReference>
<keyword evidence="4" id="KW-0560">Oxidoreductase</keyword>
<evidence type="ECO:0000256" key="1">
    <source>
        <dbReference type="ARBA" id="ARBA00022630"/>
    </source>
</evidence>
<feature type="domain" description="FAD-binding" evidence="3">
    <location>
        <begin position="2"/>
        <end position="337"/>
    </location>
</feature>
<dbReference type="SUPFAM" id="SSF51905">
    <property type="entry name" value="FAD/NAD(P)-binding domain"/>
    <property type="match status" value="1"/>
</dbReference>